<sequence length="236" mass="26934">MNTILKIQNLSKIYTSNKKVKTGIFDLNFEIQKGEFHAFIGENGAGKTTTIKSIVGAYQNFEGSILINNISNKLPESKKFLGYVPENANFPKDITVYNYLYSLALLNNLTKKEIDAKIDYFLKSFEIEDLKNLKPFNFSSGQKKKILLIQALMFEPEIIVLDEPAANLDPTARYNLFKLLKELNEKGTTIFISSHVLSEIDKYVDSLTLIHKGKIVYTGKKQESLENIFYEKVIKN</sequence>
<dbReference type="PANTHER" id="PTHR42939">
    <property type="entry name" value="ABC TRANSPORTER ATP-BINDING PROTEIN ALBC-RELATED"/>
    <property type="match status" value="1"/>
</dbReference>
<dbReference type="GO" id="GO:0016887">
    <property type="term" value="F:ATP hydrolysis activity"/>
    <property type="evidence" value="ECO:0007669"/>
    <property type="project" value="InterPro"/>
</dbReference>
<dbReference type="AlphaFoldDB" id="A0A449AVX4"/>
<accession>A0A449AVX4</accession>
<dbReference type="InterPro" id="IPR003439">
    <property type="entry name" value="ABC_transporter-like_ATP-bd"/>
</dbReference>
<dbReference type="PROSITE" id="PS00211">
    <property type="entry name" value="ABC_TRANSPORTER_1"/>
    <property type="match status" value="1"/>
</dbReference>
<dbReference type="InterPro" id="IPR003593">
    <property type="entry name" value="AAA+_ATPase"/>
</dbReference>
<evidence type="ECO:0000256" key="1">
    <source>
        <dbReference type="ARBA" id="ARBA00022448"/>
    </source>
</evidence>
<keyword evidence="3 5" id="KW-0067">ATP-binding</keyword>
<dbReference type="KEGG" id="mgly:NCTC10194_00570"/>
<evidence type="ECO:0000256" key="3">
    <source>
        <dbReference type="ARBA" id="ARBA00022840"/>
    </source>
</evidence>
<dbReference type="PROSITE" id="PS50893">
    <property type="entry name" value="ABC_TRANSPORTER_2"/>
    <property type="match status" value="1"/>
</dbReference>
<reference evidence="5 6" key="1">
    <citation type="submission" date="2019-01" db="EMBL/GenBank/DDBJ databases">
        <authorList>
            <consortium name="Pathogen Informatics"/>
        </authorList>
    </citation>
    <scope>NUCLEOTIDE SEQUENCE [LARGE SCALE GENOMIC DNA]</scope>
    <source>
        <strain evidence="5 6">NCTC10194</strain>
    </source>
</reference>
<dbReference type="Proteomes" id="UP000290815">
    <property type="component" value="Chromosome"/>
</dbReference>
<dbReference type="Gene3D" id="3.40.50.300">
    <property type="entry name" value="P-loop containing nucleotide triphosphate hydrolases"/>
    <property type="match status" value="1"/>
</dbReference>
<keyword evidence="6" id="KW-1185">Reference proteome</keyword>
<keyword evidence="2" id="KW-0547">Nucleotide-binding</keyword>
<dbReference type="RefSeq" id="WP_027333605.1">
    <property type="nucleotide sequence ID" value="NZ_LR215024.1"/>
</dbReference>
<organism evidence="5 6">
    <name type="scientific">Mycoplasmopsis glycophila</name>
    <dbReference type="NCBI Taxonomy" id="171285"/>
    <lineage>
        <taxon>Bacteria</taxon>
        <taxon>Bacillati</taxon>
        <taxon>Mycoplasmatota</taxon>
        <taxon>Mycoplasmoidales</taxon>
        <taxon>Metamycoplasmataceae</taxon>
        <taxon>Mycoplasmopsis</taxon>
    </lineage>
</organism>
<name>A0A449AVX4_9BACT</name>
<dbReference type="SUPFAM" id="SSF52540">
    <property type="entry name" value="P-loop containing nucleoside triphosphate hydrolases"/>
    <property type="match status" value="1"/>
</dbReference>
<dbReference type="CDD" id="cd03230">
    <property type="entry name" value="ABC_DR_subfamily_A"/>
    <property type="match status" value="1"/>
</dbReference>
<proteinExistence type="predicted"/>
<evidence type="ECO:0000313" key="6">
    <source>
        <dbReference type="Proteomes" id="UP000290815"/>
    </source>
</evidence>
<feature type="domain" description="ABC transporter" evidence="4">
    <location>
        <begin position="5"/>
        <end position="236"/>
    </location>
</feature>
<dbReference type="EMBL" id="LR215024">
    <property type="protein sequence ID" value="VEU70783.1"/>
    <property type="molecule type" value="Genomic_DNA"/>
</dbReference>
<evidence type="ECO:0000259" key="4">
    <source>
        <dbReference type="PROSITE" id="PS50893"/>
    </source>
</evidence>
<protein>
    <submittedName>
        <fullName evidence="5">ABC transporter ATP-binding protein</fullName>
    </submittedName>
</protein>
<keyword evidence="1" id="KW-0813">Transport</keyword>
<dbReference type="SMART" id="SM00382">
    <property type="entry name" value="AAA"/>
    <property type="match status" value="1"/>
</dbReference>
<gene>
    <name evidence="5" type="primary">bcrA</name>
    <name evidence="5" type="ORF">NCTC10194_00570</name>
</gene>
<dbReference type="InterPro" id="IPR017871">
    <property type="entry name" value="ABC_transporter-like_CS"/>
</dbReference>
<dbReference type="InterPro" id="IPR027417">
    <property type="entry name" value="P-loop_NTPase"/>
</dbReference>
<dbReference type="InterPro" id="IPR051782">
    <property type="entry name" value="ABC_Transporter_VariousFunc"/>
</dbReference>
<dbReference type="PANTHER" id="PTHR42939:SF1">
    <property type="entry name" value="ABC TRANSPORTER ATP-BINDING PROTEIN ALBC-RELATED"/>
    <property type="match status" value="1"/>
</dbReference>
<dbReference type="Pfam" id="PF00005">
    <property type="entry name" value="ABC_tran"/>
    <property type="match status" value="1"/>
</dbReference>
<evidence type="ECO:0000313" key="5">
    <source>
        <dbReference type="EMBL" id="VEU70783.1"/>
    </source>
</evidence>
<dbReference type="GO" id="GO:0005524">
    <property type="term" value="F:ATP binding"/>
    <property type="evidence" value="ECO:0007669"/>
    <property type="project" value="UniProtKB-KW"/>
</dbReference>
<evidence type="ECO:0000256" key="2">
    <source>
        <dbReference type="ARBA" id="ARBA00022741"/>
    </source>
</evidence>